<feature type="domain" description="FAD-binding FR-type" evidence="19">
    <location>
        <begin position="150"/>
        <end position="255"/>
    </location>
</feature>
<comment type="similarity">
    <text evidence="2 17">Belongs to the globin family. Two-domain flavohemoproteins subfamily.</text>
</comment>
<dbReference type="FunFam" id="1.10.490.10:FF:000003">
    <property type="entry name" value="Flavohemoprotein"/>
    <property type="match status" value="1"/>
</dbReference>
<dbReference type="FunFam" id="3.40.50.80:FF:000010">
    <property type="entry name" value="Flavohemoprotein"/>
    <property type="match status" value="1"/>
</dbReference>
<dbReference type="InterPro" id="IPR008333">
    <property type="entry name" value="Cbr1-like_FAD-bd_dom"/>
</dbReference>
<evidence type="ECO:0000256" key="5">
    <source>
        <dbReference type="ARBA" id="ARBA00022617"/>
    </source>
</evidence>
<reference evidence="20 21" key="1">
    <citation type="journal article" date="2012" name="J. Bacteriol.">
        <title>Complete Genome Sequence of Providencia stuartii Clinical Isolate MRSN 2154.</title>
        <authorList>
            <person name="Clifford R.J."/>
            <person name="Hang J."/>
            <person name="Riley M.C."/>
            <person name="Onmus-Leone F."/>
            <person name="Kuschner R.A."/>
            <person name="Lesho E.P."/>
            <person name="Waterman P.E."/>
        </authorList>
    </citation>
    <scope>NUCLEOTIDE SEQUENCE [LARGE SCALE GENOMIC DNA]</scope>
    <source>
        <strain evidence="20 21">MRSN 2154</strain>
    </source>
</reference>
<feature type="active site" description="Charge relay system" evidence="17">
    <location>
        <position position="135"/>
    </location>
</feature>
<keyword evidence="3 17" id="KW-0813">Transport</keyword>
<evidence type="ECO:0000256" key="16">
    <source>
        <dbReference type="ARBA" id="ARBA00049433"/>
    </source>
</evidence>
<dbReference type="GO" id="GO:0046210">
    <property type="term" value="P:nitric oxide catabolic process"/>
    <property type="evidence" value="ECO:0007669"/>
    <property type="project" value="TreeGrafter"/>
</dbReference>
<gene>
    <name evidence="17" type="primary">hmp</name>
    <name evidence="20" type="ordered locus">S70_03045</name>
</gene>
<dbReference type="InterPro" id="IPR012292">
    <property type="entry name" value="Globin/Proto"/>
</dbReference>
<dbReference type="GO" id="GO:0071500">
    <property type="term" value="P:cellular response to nitrosative stress"/>
    <property type="evidence" value="ECO:0007669"/>
    <property type="project" value="TreeGrafter"/>
</dbReference>
<dbReference type="FunFam" id="2.40.30.10:FF:000034">
    <property type="entry name" value="Flavohemoprotein"/>
    <property type="match status" value="1"/>
</dbReference>
<evidence type="ECO:0000256" key="11">
    <source>
        <dbReference type="ARBA" id="ARBA00023002"/>
    </source>
</evidence>
<dbReference type="RefSeq" id="WP_004921414.1">
    <property type="nucleotide sequence ID" value="NC_017731.1"/>
</dbReference>
<dbReference type="GO" id="GO:0008941">
    <property type="term" value="F:nitric oxide dioxygenase NAD(P)H activity"/>
    <property type="evidence" value="ECO:0007669"/>
    <property type="project" value="UniProtKB-UniRule"/>
</dbReference>
<dbReference type="PATRIC" id="fig|1157951.4.peg.603"/>
<dbReference type="Pfam" id="PF00042">
    <property type="entry name" value="Globin"/>
    <property type="match status" value="1"/>
</dbReference>
<dbReference type="InterPro" id="IPR017927">
    <property type="entry name" value="FAD-bd_FR_type"/>
</dbReference>
<evidence type="ECO:0000256" key="13">
    <source>
        <dbReference type="ARBA" id="ARBA00023027"/>
    </source>
</evidence>
<dbReference type="GO" id="GO:0019825">
    <property type="term" value="F:oxygen binding"/>
    <property type="evidence" value="ECO:0007669"/>
    <property type="project" value="InterPro"/>
</dbReference>
<evidence type="ECO:0000259" key="18">
    <source>
        <dbReference type="PROSITE" id="PS01033"/>
    </source>
</evidence>
<dbReference type="AlphaFoldDB" id="A0A140NIM3"/>
<dbReference type="PROSITE" id="PS51384">
    <property type="entry name" value="FAD_FR"/>
    <property type="match status" value="1"/>
</dbReference>
<dbReference type="GO" id="GO:0071949">
    <property type="term" value="F:FAD binding"/>
    <property type="evidence" value="ECO:0007669"/>
    <property type="project" value="InterPro"/>
</dbReference>
<comment type="catalytic activity">
    <reaction evidence="15 17">
        <text>2 nitric oxide + NADH + 2 O2 = 2 nitrate + NAD(+) + H(+)</text>
        <dbReference type="Rhea" id="RHEA:19469"/>
        <dbReference type="ChEBI" id="CHEBI:15378"/>
        <dbReference type="ChEBI" id="CHEBI:15379"/>
        <dbReference type="ChEBI" id="CHEBI:16480"/>
        <dbReference type="ChEBI" id="CHEBI:17632"/>
        <dbReference type="ChEBI" id="CHEBI:57540"/>
        <dbReference type="ChEBI" id="CHEBI:57945"/>
        <dbReference type="EC" id="1.14.12.17"/>
    </reaction>
</comment>
<evidence type="ECO:0000256" key="12">
    <source>
        <dbReference type="ARBA" id="ARBA00023004"/>
    </source>
</evidence>
<dbReference type="OrthoDB" id="9801223at2"/>
<dbReference type="InterPro" id="IPR009050">
    <property type="entry name" value="Globin-like_sf"/>
</dbReference>
<feature type="domain" description="Globin" evidence="18">
    <location>
        <begin position="1"/>
        <end position="136"/>
    </location>
</feature>
<evidence type="ECO:0000256" key="2">
    <source>
        <dbReference type="ARBA" id="ARBA00008414"/>
    </source>
</evidence>
<evidence type="ECO:0000256" key="3">
    <source>
        <dbReference type="ARBA" id="ARBA00022448"/>
    </source>
</evidence>
<dbReference type="Gene3D" id="3.40.50.80">
    <property type="entry name" value="Nucleotide-binding domain of ferredoxin-NADP reductase (FNR) module"/>
    <property type="match status" value="1"/>
</dbReference>
<keyword evidence="5 17" id="KW-0349">Heme</keyword>
<dbReference type="PROSITE" id="PS01033">
    <property type="entry name" value="GLOBIN"/>
    <property type="match status" value="1"/>
</dbReference>
<evidence type="ECO:0000256" key="1">
    <source>
        <dbReference type="ARBA" id="ARBA00006401"/>
    </source>
</evidence>
<dbReference type="NCBIfam" id="NF009805">
    <property type="entry name" value="PRK13289.1"/>
    <property type="match status" value="1"/>
</dbReference>
<dbReference type="PRINTS" id="PR00371">
    <property type="entry name" value="FPNCR"/>
</dbReference>
<sequence>MLDSQTIAIVKSTIPAIAATGPKLTAHFYDRMFKQHPELKDIFNMTHQSNGSQREALFNAVCAYATHIETPEALISAVEKIAQKHASLNIKPEHYPIVGENLLAAIDELLNPGQEVLDAWGKAYGVLADIFINREAEIYRQNADKTGGWEGLREFRVAAKQAQSDVITSFEFVPVDGQPVADYRPGQYITIYINDDSLTNQEIRQYSLTTAPNGRSYRIAVKREDNGVVSNYIHQNLNEGDIVHLAPPCGDFFIDIDNKTPVTLISAGVGLTPMLSMLNSLTQEGHEAQVNWLHAAENGAVHAFHHEVNKHLAHHPHSQSAVWFNQPRAEDKQGFDYQFSGLMDLSQVKAWLDVPNMQFYFCGPVGFMQYIAKQLIEMGVSAENIHYECFGPHKVLPLN</sequence>
<keyword evidence="9 17" id="KW-0274">FAD</keyword>
<dbReference type="SUPFAM" id="SSF63380">
    <property type="entry name" value="Riboflavin synthase domain-like"/>
    <property type="match status" value="1"/>
</dbReference>
<protein>
    <recommendedName>
        <fullName evidence="17">Flavohemoprotein</fullName>
    </recommendedName>
    <alternativeName>
        <fullName evidence="17">Flavohemoglobin</fullName>
    </alternativeName>
    <alternativeName>
        <fullName evidence="17">Hemoglobin-like protein</fullName>
    </alternativeName>
    <alternativeName>
        <fullName evidence="17">Nitric oxide dioxygenase</fullName>
        <shortName evidence="17">NO oxygenase</shortName>
        <shortName evidence="17">NOD</shortName>
        <ecNumber evidence="17">1.14.12.17</ecNumber>
    </alternativeName>
</protein>
<dbReference type="InterPro" id="IPR039261">
    <property type="entry name" value="FNR_nucleotide-bd"/>
</dbReference>
<comment type="similarity">
    <text evidence="1 17">In the C-terminal section; belongs to the flavoprotein pyridine nucleotide cytochrome reductase family.</text>
</comment>
<evidence type="ECO:0000256" key="10">
    <source>
        <dbReference type="ARBA" id="ARBA00022857"/>
    </source>
</evidence>
<reference evidence="21" key="2">
    <citation type="submission" date="2012-04" db="EMBL/GenBank/DDBJ databases">
        <title>Complete genome sequence of Providencia stuartii clinical isolate MRSN 2154.</title>
        <authorList>
            <person name="Clifford R.J."/>
            <person name="Hang J."/>
            <person name="Riley M.C."/>
            <person name="Onmus-Leone F."/>
            <person name="Kuschner R.A."/>
            <person name="Lesho E.P."/>
            <person name="Waterman P.E."/>
        </authorList>
    </citation>
    <scope>NUCLEOTIDE SEQUENCE [LARGE SCALE GENOMIC DNA]</scope>
    <source>
        <strain evidence="21">MRSN 2154</strain>
    </source>
</reference>
<organism evidence="20 21">
    <name type="scientific">Providencia stuartii (strain MRSN 2154)</name>
    <dbReference type="NCBI Taxonomy" id="1157951"/>
    <lineage>
        <taxon>Bacteria</taxon>
        <taxon>Pseudomonadati</taxon>
        <taxon>Pseudomonadota</taxon>
        <taxon>Gammaproteobacteria</taxon>
        <taxon>Enterobacterales</taxon>
        <taxon>Morganellaceae</taxon>
        <taxon>Providencia</taxon>
    </lineage>
</organism>
<dbReference type="SUPFAM" id="SSF52343">
    <property type="entry name" value="Ferredoxin reductase-like, C-terminal NADP-linked domain"/>
    <property type="match status" value="1"/>
</dbReference>
<dbReference type="Gene3D" id="1.10.490.10">
    <property type="entry name" value="Globins"/>
    <property type="match status" value="1"/>
</dbReference>
<dbReference type="PANTHER" id="PTHR43396">
    <property type="entry name" value="FLAVOHEMOPROTEIN"/>
    <property type="match status" value="1"/>
</dbReference>
<evidence type="ECO:0000256" key="6">
    <source>
        <dbReference type="ARBA" id="ARBA00022621"/>
    </source>
</evidence>
<evidence type="ECO:0000313" key="20">
    <source>
        <dbReference type="EMBL" id="AFH92498.1"/>
    </source>
</evidence>
<keyword evidence="8 17" id="KW-0479">Metal-binding</keyword>
<comment type="domain">
    <text evidence="17">Consists of two distinct domains; an N-terminal heme-containing oxygen-binding domain and a C-terminal reductase domain with binding sites for FAD and NAD(P)H.</text>
</comment>
<dbReference type="Gene3D" id="2.40.30.10">
    <property type="entry name" value="Translation factors"/>
    <property type="match status" value="1"/>
</dbReference>
<evidence type="ECO:0000256" key="17">
    <source>
        <dbReference type="HAMAP-Rule" id="MF_01252"/>
    </source>
</evidence>
<dbReference type="EMBL" id="CP003488">
    <property type="protein sequence ID" value="AFH92498.1"/>
    <property type="molecule type" value="Genomic_DNA"/>
</dbReference>
<feature type="binding site" evidence="17">
    <location>
        <position position="188"/>
    </location>
    <ligand>
        <name>FAD</name>
        <dbReference type="ChEBI" id="CHEBI:57692"/>
    </ligand>
</feature>
<dbReference type="CDD" id="cd14776">
    <property type="entry name" value="HmpEc-globin-like"/>
    <property type="match status" value="1"/>
</dbReference>
<evidence type="ECO:0000256" key="8">
    <source>
        <dbReference type="ARBA" id="ARBA00022723"/>
    </source>
</evidence>
<dbReference type="CDD" id="cd06184">
    <property type="entry name" value="flavohem_like_fad_nad_binding"/>
    <property type="match status" value="1"/>
</dbReference>
<proteinExistence type="inferred from homology"/>
<feature type="site" description="Involved in heme-bound ligand stabilization and O-O bond activation" evidence="17">
    <location>
        <position position="29"/>
    </location>
</feature>
<feature type="binding site" evidence="17">
    <location>
        <begin position="204"/>
        <end position="207"/>
    </location>
    <ligand>
        <name>FAD</name>
        <dbReference type="ChEBI" id="CHEBI:57692"/>
    </ligand>
</feature>
<dbReference type="InterPro" id="IPR017938">
    <property type="entry name" value="Riboflavin_synthase-like_b-brl"/>
</dbReference>
<comment type="catalytic activity">
    <reaction evidence="16 17">
        <text>2 nitric oxide + NADPH + 2 O2 = 2 nitrate + NADP(+) + H(+)</text>
        <dbReference type="Rhea" id="RHEA:19465"/>
        <dbReference type="ChEBI" id="CHEBI:15378"/>
        <dbReference type="ChEBI" id="CHEBI:15379"/>
        <dbReference type="ChEBI" id="CHEBI:16480"/>
        <dbReference type="ChEBI" id="CHEBI:17632"/>
        <dbReference type="ChEBI" id="CHEBI:57783"/>
        <dbReference type="ChEBI" id="CHEBI:58349"/>
        <dbReference type="EC" id="1.14.12.17"/>
    </reaction>
</comment>
<feature type="binding site" description="proximal binding residue" evidence="17">
    <location>
        <position position="85"/>
    </location>
    <ligand>
        <name>heme b</name>
        <dbReference type="ChEBI" id="CHEBI:60344"/>
    </ligand>
    <ligandPart>
        <name>Fe</name>
        <dbReference type="ChEBI" id="CHEBI:18248"/>
    </ligandPart>
</feature>
<dbReference type="InterPro" id="IPR000971">
    <property type="entry name" value="Globin"/>
</dbReference>
<dbReference type="HAMAP" id="MF_01252">
    <property type="entry name" value="Hmp"/>
    <property type="match status" value="1"/>
</dbReference>
<comment type="cofactor">
    <cofactor evidence="17">
        <name>FAD</name>
        <dbReference type="ChEBI" id="CHEBI:57692"/>
    </cofactor>
    <text evidence="17">Binds 1 FAD per subunit.</text>
</comment>
<evidence type="ECO:0000256" key="15">
    <source>
        <dbReference type="ARBA" id="ARBA00048649"/>
    </source>
</evidence>
<evidence type="ECO:0000256" key="7">
    <source>
        <dbReference type="ARBA" id="ARBA00022630"/>
    </source>
</evidence>
<dbReference type="GO" id="GO:0005344">
    <property type="term" value="F:oxygen carrier activity"/>
    <property type="evidence" value="ECO:0007669"/>
    <property type="project" value="UniProtKB-UniRule"/>
</dbReference>
<dbReference type="PANTHER" id="PTHR43396:SF3">
    <property type="entry name" value="FLAVOHEMOPROTEIN"/>
    <property type="match status" value="1"/>
</dbReference>
<dbReference type="EC" id="1.14.12.17" evidence="17"/>
<dbReference type="InterPro" id="IPR001433">
    <property type="entry name" value="OxRdtase_FAD/NAD-bd"/>
</dbReference>
<dbReference type="KEGG" id="psi:S70_03045"/>
<keyword evidence="11 17" id="KW-0560">Oxidoreductase</keyword>
<feature type="binding site" evidence="17">
    <location>
        <begin position="268"/>
        <end position="273"/>
    </location>
    <ligand>
        <name>NADP(+)</name>
        <dbReference type="ChEBI" id="CHEBI:58349"/>
    </ligand>
</feature>
<feature type="region of interest" description="Reductase" evidence="17">
    <location>
        <begin position="147"/>
        <end position="399"/>
    </location>
</feature>
<keyword evidence="10 17" id="KW-0521">NADP</keyword>
<evidence type="ECO:0000259" key="19">
    <source>
        <dbReference type="PROSITE" id="PS51384"/>
    </source>
</evidence>
<dbReference type="Proteomes" id="UP000005012">
    <property type="component" value="Chromosome"/>
</dbReference>
<comment type="function">
    <text evidence="14 17">Is involved in NO detoxification in an aerobic process, termed nitric oxide dioxygenase (NOD) reaction that utilizes O(2) and NAD(P)H to convert NO to nitrate, which protects the bacterium from various noxious nitrogen compounds. Therefore, plays a central role in the inducible response to nitrosative stress.</text>
</comment>
<dbReference type="GO" id="GO:0009636">
    <property type="term" value="P:response to toxic substance"/>
    <property type="evidence" value="ECO:0007669"/>
    <property type="project" value="UniProtKB-KW"/>
</dbReference>
<keyword evidence="7 17" id="KW-0285">Flavoprotein</keyword>
<name>A0A140NIM3_PROSM</name>
<keyword evidence="6 17" id="KW-0561">Oxygen transport</keyword>
<dbReference type="GO" id="GO:0020037">
    <property type="term" value="F:heme binding"/>
    <property type="evidence" value="ECO:0007669"/>
    <property type="project" value="InterPro"/>
</dbReference>
<feature type="binding site" evidence="17">
    <location>
        <begin position="389"/>
        <end position="392"/>
    </location>
    <ligand>
        <name>FAD</name>
        <dbReference type="ChEBI" id="CHEBI:57692"/>
    </ligand>
</feature>
<dbReference type="Pfam" id="PF00175">
    <property type="entry name" value="NAD_binding_1"/>
    <property type="match status" value="1"/>
</dbReference>
<keyword evidence="13 17" id="KW-0520">NAD</keyword>
<evidence type="ECO:0000256" key="9">
    <source>
        <dbReference type="ARBA" id="ARBA00022827"/>
    </source>
</evidence>
<dbReference type="PRINTS" id="PR00410">
    <property type="entry name" value="PHEHYDRXLASE"/>
</dbReference>
<dbReference type="Pfam" id="PF00970">
    <property type="entry name" value="FAD_binding_6"/>
    <property type="match status" value="1"/>
</dbReference>
<keyword evidence="4 17" id="KW-0216">Detoxification</keyword>
<feature type="site" description="Influences the redox potential of the prosthetic heme and FAD groups" evidence="17">
    <location>
        <position position="84"/>
    </location>
</feature>
<dbReference type="HOGENOM" id="CLU_003827_12_0_6"/>
<dbReference type="GO" id="GO:0046872">
    <property type="term" value="F:metal ion binding"/>
    <property type="evidence" value="ECO:0007669"/>
    <property type="project" value="UniProtKB-KW"/>
</dbReference>
<dbReference type="SUPFAM" id="SSF46458">
    <property type="entry name" value="Globin-like"/>
    <property type="match status" value="1"/>
</dbReference>
<comment type="cofactor">
    <cofactor evidence="17">
        <name>heme b</name>
        <dbReference type="ChEBI" id="CHEBI:60344"/>
    </cofactor>
    <text evidence="17">Binds 1 heme b (iron(II)-protoporphyrin IX) group per subunit.</text>
</comment>
<evidence type="ECO:0000256" key="4">
    <source>
        <dbReference type="ARBA" id="ARBA00022575"/>
    </source>
</evidence>
<accession>A0A140NIM3</accession>
<evidence type="ECO:0000256" key="14">
    <source>
        <dbReference type="ARBA" id="ARBA00025094"/>
    </source>
</evidence>
<dbReference type="InterPro" id="IPR001709">
    <property type="entry name" value="Flavoprot_Pyr_Nucl_cyt_Rdtase"/>
</dbReference>
<feature type="active site" description="Charge relay system" evidence="17">
    <location>
        <position position="95"/>
    </location>
</feature>
<dbReference type="InterPro" id="IPR023950">
    <property type="entry name" value="Hmp"/>
</dbReference>
<evidence type="ECO:0000313" key="21">
    <source>
        <dbReference type="Proteomes" id="UP000005012"/>
    </source>
</evidence>
<keyword evidence="12 17" id="KW-0408">Iron</keyword>
<feature type="site" description="Influences the redox potential of the prosthetic heme and FAD groups" evidence="17">
    <location>
        <position position="388"/>
    </location>
</feature>